<dbReference type="Gramene" id="TuG1812G0500004289.01.T01">
    <property type="protein sequence ID" value="TuG1812G0500004289.01.T01.cds335342"/>
    <property type="gene ID" value="TuG1812G0500004289.01"/>
</dbReference>
<reference evidence="2" key="3">
    <citation type="submission" date="2022-06" db="UniProtKB">
        <authorList>
            <consortium name="EnsemblPlants"/>
        </authorList>
    </citation>
    <scope>IDENTIFICATION</scope>
</reference>
<evidence type="ECO:0000256" key="1">
    <source>
        <dbReference type="SAM" id="SignalP"/>
    </source>
</evidence>
<reference evidence="3" key="1">
    <citation type="journal article" date="2013" name="Nature">
        <title>Draft genome of the wheat A-genome progenitor Triticum urartu.</title>
        <authorList>
            <person name="Ling H.Q."/>
            <person name="Zhao S."/>
            <person name="Liu D."/>
            <person name="Wang J."/>
            <person name="Sun H."/>
            <person name="Zhang C."/>
            <person name="Fan H."/>
            <person name="Li D."/>
            <person name="Dong L."/>
            <person name="Tao Y."/>
            <person name="Gao C."/>
            <person name="Wu H."/>
            <person name="Li Y."/>
            <person name="Cui Y."/>
            <person name="Guo X."/>
            <person name="Zheng S."/>
            <person name="Wang B."/>
            <person name="Yu K."/>
            <person name="Liang Q."/>
            <person name="Yang W."/>
            <person name="Lou X."/>
            <person name="Chen J."/>
            <person name="Feng M."/>
            <person name="Jian J."/>
            <person name="Zhang X."/>
            <person name="Luo G."/>
            <person name="Jiang Y."/>
            <person name="Liu J."/>
            <person name="Wang Z."/>
            <person name="Sha Y."/>
            <person name="Zhang B."/>
            <person name="Wu H."/>
            <person name="Tang D."/>
            <person name="Shen Q."/>
            <person name="Xue P."/>
            <person name="Zou S."/>
            <person name="Wang X."/>
            <person name="Liu X."/>
            <person name="Wang F."/>
            <person name="Yang Y."/>
            <person name="An X."/>
            <person name="Dong Z."/>
            <person name="Zhang K."/>
            <person name="Zhang X."/>
            <person name="Luo M.C."/>
            <person name="Dvorak J."/>
            <person name="Tong Y."/>
            <person name="Wang J."/>
            <person name="Yang H."/>
            <person name="Li Z."/>
            <person name="Wang D."/>
            <person name="Zhang A."/>
            <person name="Wang J."/>
        </authorList>
    </citation>
    <scope>NUCLEOTIDE SEQUENCE</scope>
    <source>
        <strain evidence="3">cv. G1812</strain>
    </source>
</reference>
<keyword evidence="1" id="KW-0732">Signal</keyword>
<reference evidence="2" key="2">
    <citation type="submission" date="2018-03" db="EMBL/GenBank/DDBJ databases">
        <title>The Triticum urartu genome reveals the dynamic nature of wheat genome evolution.</title>
        <authorList>
            <person name="Ling H."/>
            <person name="Ma B."/>
            <person name="Shi X."/>
            <person name="Liu H."/>
            <person name="Dong L."/>
            <person name="Sun H."/>
            <person name="Cao Y."/>
            <person name="Gao Q."/>
            <person name="Zheng S."/>
            <person name="Li Y."/>
            <person name="Yu Y."/>
            <person name="Du H."/>
            <person name="Qi M."/>
            <person name="Li Y."/>
            <person name="Yu H."/>
            <person name="Cui Y."/>
            <person name="Wang N."/>
            <person name="Chen C."/>
            <person name="Wu H."/>
            <person name="Zhao Y."/>
            <person name="Zhang J."/>
            <person name="Li Y."/>
            <person name="Zhou W."/>
            <person name="Zhang B."/>
            <person name="Hu W."/>
            <person name="Eijk M."/>
            <person name="Tang J."/>
            <person name="Witsenboer H."/>
            <person name="Zhao S."/>
            <person name="Li Z."/>
            <person name="Zhang A."/>
            <person name="Wang D."/>
            <person name="Liang C."/>
        </authorList>
    </citation>
    <scope>NUCLEOTIDE SEQUENCE [LARGE SCALE GENOMIC DNA]</scope>
    <source>
        <strain evidence="2">cv. G1812</strain>
    </source>
</reference>
<keyword evidence="3" id="KW-1185">Reference proteome</keyword>
<dbReference type="EnsemblPlants" id="TuG1812G0500004289.01.T01">
    <property type="protein sequence ID" value="TuG1812G0500004289.01.T01.cds335342"/>
    <property type="gene ID" value="TuG1812G0500004289.01"/>
</dbReference>
<dbReference type="AlphaFoldDB" id="A0A8R7QGD8"/>
<name>A0A8R7QGD8_TRIUA</name>
<evidence type="ECO:0000313" key="2">
    <source>
        <dbReference type="EnsemblPlants" id="TuG1812G0500004289.01.T01.cds335342"/>
    </source>
</evidence>
<accession>A0A8R7QGD8</accession>
<dbReference type="Proteomes" id="UP000015106">
    <property type="component" value="Chromosome 5"/>
</dbReference>
<protein>
    <submittedName>
        <fullName evidence="2">Uncharacterized protein</fullName>
    </submittedName>
</protein>
<organism evidence="2 3">
    <name type="scientific">Triticum urartu</name>
    <name type="common">Red wild einkorn</name>
    <name type="synonym">Crithodium urartu</name>
    <dbReference type="NCBI Taxonomy" id="4572"/>
    <lineage>
        <taxon>Eukaryota</taxon>
        <taxon>Viridiplantae</taxon>
        <taxon>Streptophyta</taxon>
        <taxon>Embryophyta</taxon>
        <taxon>Tracheophyta</taxon>
        <taxon>Spermatophyta</taxon>
        <taxon>Magnoliopsida</taxon>
        <taxon>Liliopsida</taxon>
        <taxon>Poales</taxon>
        <taxon>Poaceae</taxon>
        <taxon>BOP clade</taxon>
        <taxon>Pooideae</taxon>
        <taxon>Triticodae</taxon>
        <taxon>Triticeae</taxon>
        <taxon>Triticinae</taxon>
        <taxon>Triticum</taxon>
    </lineage>
</organism>
<feature type="signal peptide" evidence="1">
    <location>
        <begin position="1"/>
        <end position="27"/>
    </location>
</feature>
<evidence type="ECO:0000313" key="3">
    <source>
        <dbReference type="Proteomes" id="UP000015106"/>
    </source>
</evidence>
<proteinExistence type="predicted"/>
<feature type="chain" id="PRO_5035796570" evidence="1">
    <location>
        <begin position="28"/>
        <end position="95"/>
    </location>
</feature>
<sequence>MMNNFLVFAKNTFYMFLVAPLAKIVSSRDLLPKKYDEQFLYILEDIQEDFKGNPSACMLQTKKCQTITTVASLSMHMQDIDVSKIDFFIPDTMHC</sequence>